<dbReference type="EMBL" id="CM056741">
    <property type="protein sequence ID" value="KAJ8683738.1"/>
    <property type="molecule type" value="Genomic_DNA"/>
</dbReference>
<evidence type="ECO:0000313" key="1">
    <source>
        <dbReference type="EMBL" id="KAJ8683738.1"/>
    </source>
</evidence>
<keyword evidence="2" id="KW-1185">Reference proteome</keyword>
<proteinExistence type="predicted"/>
<accession>A0ACC2PJU6</accession>
<reference evidence="1" key="1">
    <citation type="submission" date="2023-04" db="EMBL/GenBank/DDBJ databases">
        <title>A chromosome-level genome assembly of the parasitoid wasp Eretmocerus hayati.</title>
        <authorList>
            <person name="Zhong Y."/>
            <person name="Liu S."/>
            <person name="Liu Y."/>
        </authorList>
    </citation>
    <scope>NUCLEOTIDE SEQUENCE</scope>
    <source>
        <strain evidence="1">ZJU_SS_LIU_2023</strain>
    </source>
</reference>
<sequence length="261" mass="29329">MKGGDTSTLRTNDFSFVVFFGLSTYEPGLLEYQYRPLCIGVLVTGKHVLTLKKCAESSKTLDNKVRIYAGSPDIKACREYDGVIHLMYNTWAFVRGKPPVRNEYQHFVIVKLSRKVDGTSIRPVFVPKKGEKFFGSTVKAIGLYSRATVQPMTVATLKILSISSCQENLSKNVKAQAEDRILCTAAPAKITAKDAAGPILYDDDTLVGLSLYKERSCLHINYHMQFDFLRNFIENAIENEKLQEKPPAGIPIPSKRRRIDE</sequence>
<dbReference type="Proteomes" id="UP001239111">
    <property type="component" value="Chromosome 1"/>
</dbReference>
<protein>
    <submittedName>
        <fullName evidence="1">Uncharacterized protein</fullName>
    </submittedName>
</protein>
<organism evidence="1 2">
    <name type="scientific">Eretmocerus hayati</name>
    <dbReference type="NCBI Taxonomy" id="131215"/>
    <lineage>
        <taxon>Eukaryota</taxon>
        <taxon>Metazoa</taxon>
        <taxon>Ecdysozoa</taxon>
        <taxon>Arthropoda</taxon>
        <taxon>Hexapoda</taxon>
        <taxon>Insecta</taxon>
        <taxon>Pterygota</taxon>
        <taxon>Neoptera</taxon>
        <taxon>Endopterygota</taxon>
        <taxon>Hymenoptera</taxon>
        <taxon>Apocrita</taxon>
        <taxon>Proctotrupomorpha</taxon>
        <taxon>Chalcidoidea</taxon>
        <taxon>Aphelinidae</taxon>
        <taxon>Aphelininae</taxon>
        <taxon>Eretmocerus</taxon>
    </lineage>
</organism>
<evidence type="ECO:0000313" key="2">
    <source>
        <dbReference type="Proteomes" id="UP001239111"/>
    </source>
</evidence>
<name>A0ACC2PJU6_9HYME</name>
<gene>
    <name evidence="1" type="ORF">QAD02_019530</name>
</gene>
<comment type="caution">
    <text evidence="1">The sequence shown here is derived from an EMBL/GenBank/DDBJ whole genome shotgun (WGS) entry which is preliminary data.</text>
</comment>